<reference evidence="1 2" key="2">
    <citation type="submission" date="2018-11" db="EMBL/GenBank/DDBJ databases">
        <authorList>
            <consortium name="Pathogen Informatics"/>
        </authorList>
    </citation>
    <scope>NUCLEOTIDE SEQUENCE [LARGE SCALE GENOMIC DNA]</scope>
</reference>
<reference evidence="3" key="1">
    <citation type="submission" date="2017-02" db="UniProtKB">
        <authorList>
            <consortium name="WormBaseParasite"/>
        </authorList>
    </citation>
    <scope>IDENTIFICATION</scope>
</reference>
<organism evidence="3">
    <name type="scientific">Brugia timori</name>
    <dbReference type="NCBI Taxonomy" id="42155"/>
    <lineage>
        <taxon>Eukaryota</taxon>
        <taxon>Metazoa</taxon>
        <taxon>Ecdysozoa</taxon>
        <taxon>Nematoda</taxon>
        <taxon>Chromadorea</taxon>
        <taxon>Rhabditida</taxon>
        <taxon>Spirurina</taxon>
        <taxon>Spiruromorpha</taxon>
        <taxon>Filarioidea</taxon>
        <taxon>Onchocercidae</taxon>
        <taxon>Brugia</taxon>
    </lineage>
</organism>
<accession>A0A0R3QSN1</accession>
<dbReference type="AlphaFoldDB" id="A0A0R3QSN1"/>
<proteinExistence type="predicted"/>
<dbReference type="EMBL" id="UZAG01016583">
    <property type="protein sequence ID" value="VDO29364.1"/>
    <property type="molecule type" value="Genomic_DNA"/>
</dbReference>
<dbReference type="WBParaSite" id="BTMF_0001073301-mRNA-1">
    <property type="protein sequence ID" value="BTMF_0001073301-mRNA-1"/>
    <property type="gene ID" value="BTMF_0001073301"/>
</dbReference>
<evidence type="ECO:0000313" key="1">
    <source>
        <dbReference type="EMBL" id="VDO29364.1"/>
    </source>
</evidence>
<keyword evidence="2" id="KW-1185">Reference proteome</keyword>
<evidence type="ECO:0000313" key="2">
    <source>
        <dbReference type="Proteomes" id="UP000280834"/>
    </source>
</evidence>
<sequence>MHYGIYENCVHLQMPHKVLQVITGNCNNKEINTFRVAGGVFWKTLFLKIKPFLARWVK</sequence>
<gene>
    <name evidence="1" type="ORF">BTMF_LOCUS8770</name>
</gene>
<protein>
    <submittedName>
        <fullName evidence="1 3">Uncharacterized protein</fullName>
    </submittedName>
</protein>
<evidence type="ECO:0000313" key="3">
    <source>
        <dbReference type="WBParaSite" id="BTMF_0001073301-mRNA-1"/>
    </source>
</evidence>
<name>A0A0R3QSN1_9BILA</name>
<dbReference type="Proteomes" id="UP000280834">
    <property type="component" value="Unassembled WGS sequence"/>
</dbReference>